<dbReference type="PANTHER" id="PTHR10582:SF2">
    <property type="entry name" value="INACTIVE"/>
    <property type="match status" value="1"/>
</dbReference>
<keyword evidence="1" id="KW-0677">Repeat</keyword>
<dbReference type="EMBL" id="CCKQ01009720">
    <property type="protein sequence ID" value="CDW81228.1"/>
    <property type="molecule type" value="Genomic_DNA"/>
</dbReference>
<evidence type="ECO:0000313" key="2">
    <source>
        <dbReference type="EMBL" id="CDW81228.1"/>
    </source>
</evidence>
<dbReference type="AlphaFoldDB" id="A0A078AK97"/>
<dbReference type="InParanoid" id="A0A078AK97"/>
<name>A0A078AK97_STYLE</name>
<proteinExistence type="predicted"/>
<reference evidence="2 3" key="1">
    <citation type="submission" date="2014-06" db="EMBL/GenBank/DDBJ databases">
        <authorList>
            <person name="Swart Estienne"/>
        </authorList>
    </citation>
    <scope>NUCLEOTIDE SEQUENCE [LARGE SCALE GENOMIC DNA]</scope>
    <source>
        <strain evidence="2 3">130c</strain>
    </source>
</reference>
<dbReference type="GO" id="GO:0098703">
    <property type="term" value="P:calcium ion import across plasma membrane"/>
    <property type="evidence" value="ECO:0007669"/>
    <property type="project" value="TreeGrafter"/>
</dbReference>
<evidence type="ECO:0000256" key="1">
    <source>
        <dbReference type="ARBA" id="ARBA00022737"/>
    </source>
</evidence>
<dbReference type="GO" id="GO:0005886">
    <property type="term" value="C:plasma membrane"/>
    <property type="evidence" value="ECO:0007669"/>
    <property type="project" value="TreeGrafter"/>
</dbReference>
<dbReference type="GO" id="GO:0005216">
    <property type="term" value="F:monoatomic ion channel activity"/>
    <property type="evidence" value="ECO:0007669"/>
    <property type="project" value="InterPro"/>
</dbReference>
<dbReference type="InterPro" id="IPR024862">
    <property type="entry name" value="TRPV"/>
</dbReference>
<dbReference type="Proteomes" id="UP000039865">
    <property type="component" value="Unassembled WGS sequence"/>
</dbReference>
<organism evidence="2 3">
    <name type="scientific">Stylonychia lemnae</name>
    <name type="common">Ciliate</name>
    <dbReference type="NCBI Taxonomy" id="5949"/>
    <lineage>
        <taxon>Eukaryota</taxon>
        <taxon>Sar</taxon>
        <taxon>Alveolata</taxon>
        <taxon>Ciliophora</taxon>
        <taxon>Intramacronucleata</taxon>
        <taxon>Spirotrichea</taxon>
        <taxon>Stichotrichia</taxon>
        <taxon>Sporadotrichida</taxon>
        <taxon>Oxytrichidae</taxon>
        <taxon>Stylonychinae</taxon>
        <taxon>Stylonychia</taxon>
    </lineage>
</organism>
<gene>
    <name evidence="2" type="primary">Contig7548.g8059</name>
    <name evidence="2" type="ORF">STYLEM_10240</name>
</gene>
<keyword evidence="3" id="KW-1185">Reference proteome</keyword>
<dbReference type="PANTHER" id="PTHR10582">
    <property type="entry name" value="TRANSIENT RECEPTOR POTENTIAL ION CHANNEL PROTEIN"/>
    <property type="match status" value="1"/>
</dbReference>
<evidence type="ECO:0008006" key="4">
    <source>
        <dbReference type="Google" id="ProtNLM"/>
    </source>
</evidence>
<accession>A0A078AK97</accession>
<protein>
    <recommendedName>
        <fullName evidence="4">Wd-40 repeat protein</fullName>
    </recommendedName>
</protein>
<evidence type="ECO:0000313" key="3">
    <source>
        <dbReference type="Proteomes" id="UP000039865"/>
    </source>
</evidence>
<sequence>MYLDKDQTLKQSLLQTNEKQILTDKDSPPYQWVIDKFKELDYHEYDSQQMKEPIQFEQAIEKLHCTAFFFKKNQFMIVYGFESSEGEKTKFEFRDIDSGKLDRVYIHPIKAMKFVSHQFFNGKDYICMQLNQNLFIYDLEKIENLENYQVKIELKQSFSFRLVQILDEFNLLCVGSLSRMTNLLLLVNLKDSISSFPAAQQELEFGIDDDTFKKLQGRLPPHTPLTFTKIENQNLFHYLPVGGLVKMLQPGFNNQISFNFQKRNYVFDYKTTNLVKDFEWTKIIAIQNEDLRYSVDIFLNIYTFDQAYEFTKIKKLCEFDERYQLSNADFTKERLILKLKQERFCKYIVIDAHSFEFLNEINHMNLDYTAIDPDRNYGILFSQSYKKIIIYDLRSSKNDFVNLYIPQSKGKPIYSSNFKSIHNDTIFFENPKESEEILIQDLNENFPQRIVQSSNYLNAVNSVKRDISILGRPEEFVQRVTDFPQTEVFDLLSTDTILFKEGENIQLNGDRFIKLQSVFKDNNGMEIGQNNCCIMSDRFNGPSYVLWIPDRTKIVYFNKNTQETTTQIATEDMPRIEKFFRAWIDFDLNLLILNLASSFKACVFLNLTTLQEDENLKYACSSGLIFSIYLEENLLQISNPHIITFNFYKNQIVCKTIIFKHLSNDKYEGKDGYQEQIHQPTHIVHKKKGASRVYYIQEFNSINKIKDFKSYNQPIVQSLYFQHASKIEIDGNQIRFYIRNEDKPVGFFTNVIFLNDIINYQKLSKSKIEEALDKVMDIKSYINHISGFGNCFNIFENNFIALEYIMKQLGIQDKESLPILIAPPMYGKQNPLDIAIQNRQQKVINLMMSALTKYQDHILFNEIVDKNLCSLIKEQIDLVEYFESSMPKYQIFDSKFPIQHSDESNLIVGINLENPKDIHDKYEQLFADKLEVGKGANVSIEYFLVNLPQSIRGQSTEFMKTLNETTKLEYFEHETIQHIINFKWDNHTQHFYKVKFYIYMLFMISFIFETLYQTYNGKLQYESEEQPINDTREEWLIIGSKSLSSIVLLYFIGYELTQIRNQRLEYFKETWNIFDFSHFLTYIALSILEFQDVEKDILIIGYISIR</sequence>
<dbReference type="OrthoDB" id="6108356at2759"/>